<evidence type="ECO:0000313" key="1">
    <source>
        <dbReference type="EMBL" id="KKN21728.1"/>
    </source>
</evidence>
<proteinExistence type="predicted"/>
<comment type="caution">
    <text evidence="1">The sequence shown here is derived from an EMBL/GenBank/DDBJ whole genome shotgun (WGS) entry which is preliminary data.</text>
</comment>
<dbReference type="EMBL" id="LAZR01003125">
    <property type="protein sequence ID" value="KKN21728.1"/>
    <property type="molecule type" value="Genomic_DNA"/>
</dbReference>
<organism evidence="1">
    <name type="scientific">marine sediment metagenome</name>
    <dbReference type="NCBI Taxonomy" id="412755"/>
    <lineage>
        <taxon>unclassified sequences</taxon>
        <taxon>metagenomes</taxon>
        <taxon>ecological metagenomes</taxon>
    </lineage>
</organism>
<sequence>MASDKEKDGGASSPWELWRKIKRLTDLQEKVVQTVIDEFIDAKQGTWKTIKTLTESQRRVILTMIDELLRRK</sequence>
<gene>
    <name evidence="1" type="ORF">LCGC14_0922680</name>
</gene>
<accession>A0A0F9RWY1</accession>
<name>A0A0F9RWY1_9ZZZZ</name>
<protein>
    <submittedName>
        <fullName evidence="1">Uncharacterized protein</fullName>
    </submittedName>
</protein>
<dbReference type="AlphaFoldDB" id="A0A0F9RWY1"/>
<reference evidence="1" key="1">
    <citation type="journal article" date="2015" name="Nature">
        <title>Complex archaea that bridge the gap between prokaryotes and eukaryotes.</title>
        <authorList>
            <person name="Spang A."/>
            <person name="Saw J.H."/>
            <person name="Jorgensen S.L."/>
            <person name="Zaremba-Niedzwiedzka K."/>
            <person name="Martijn J."/>
            <person name="Lind A.E."/>
            <person name="van Eijk R."/>
            <person name="Schleper C."/>
            <person name="Guy L."/>
            <person name="Ettema T.J."/>
        </authorList>
    </citation>
    <scope>NUCLEOTIDE SEQUENCE</scope>
</reference>